<protein>
    <submittedName>
        <fullName evidence="2">ZIP family zinc transporter</fullName>
    </submittedName>
</protein>
<feature type="transmembrane region" description="Helical" evidence="1">
    <location>
        <begin position="225"/>
        <end position="244"/>
    </location>
</feature>
<dbReference type="EMBL" id="JACHWQ010000002">
    <property type="protein sequence ID" value="MBB2975486.1"/>
    <property type="molecule type" value="Genomic_DNA"/>
</dbReference>
<feature type="transmembrane region" description="Helical" evidence="1">
    <location>
        <begin position="6"/>
        <end position="28"/>
    </location>
</feature>
<gene>
    <name evidence="2" type="ORF">FHX49_001052</name>
</gene>
<reference evidence="2 3" key="1">
    <citation type="submission" date="2020-08" db="EMBL/GenBank/DDBJ databases">
        <title>Sequencing the genomes of 1000 actinobacteria strains.</title>
        <authorList>
            <person name="Klenk H.-P."/>
        </authorList>
    </citation>
    <scope>NUCLEOTIDE SEQUENCE [LARGE SCALE GENOMIC DNA]</scope>
    <source>
        <strain evidence="2 3">DSM 27099</strain>
    </source>
</reference>
<dbReference type="AlphaFoldDB" id="A0A7W4V286"/>
<dbReference type="RefSeq" id="WP_165139672.1">
    <property type="nucleotide sequence ID" value="NZ_CP049255.1"/>
</dbReference>
<keyword evidence="1" id="KW-0812">Transmembrane</keyword>
<feature type="transmembrane region" description="Helical" evidence="1">
    <location>
        <begin position="64"/>
        <end position="85"/>
    </location>
</feature>
<keyword evidence="1" id="KW-0472">Membrane</keyword>
<sequence>MAPVFLAAIAGLASGLTLVIGAAVAWFVNVPRWLVATIMAFGAGVLISALAFDLVEEATQTGSFTSAMTGFFTGAIVYVGLDLLLEKIGSRKKRARSKTASSGTGLGIALGSLLDGVPETAVQGLGLAATGSLSLAVVAAVIISNFPEGLSSTSDMKQNGRSAKYVFGIWGSIAVICMLSAVGGFALLGGASESTTSFVTAIAAGAILAMIADTMLPEAFAETKAFTGLIAVCGFFTGYALHVVGG</sequence>
<organism evidence="2 3">
    <name type="scientific">Microbacterium endophyticum</name>
    <dbReference type="NCBI Taxonomy" id="1526412"/>
    <lineage>
        <taxon>Bacteria</taxon>
        <taxon>Bacillati</taxon>
        <taxon>Actinomycetota</taxon>
        <taxon>Actinomycetes</taxon>
        <taxon>Micrococcales</taxon>
        <taxon>Microbacteriaceae</taxon>
        <taxon>Microbacterium</taxon>
    </lineage>
</organism>
<proteinExistence type="predicted"/>
<dbReference type="Proteomes" id="UP000529310">
    <property type="component" value="Unassembled WGS sequence"/>
</dbReference>
<evidence type="ECO:0000313" key="3">
    <source>
        <dbReference type="Proteomes" id="UP000529310"/>
    </source>
</evidence>
<keyword evidence="3" id="KW-1185">Reference proteome</keyword>
<feature type="transmembrane region" description="Helical" evidence="1">
    <location>
        <begin position="165"/>
        <end position="188"/>
    </location>
</feature>
<feature type="transmembrane region" description="Helical" evidence="1">
    <location>
        <begin position="33"/>
        <end position="52"/>
    </location>
</feature>
<comment type="caution">
    <text evidence="2">The sequence shown here is derived from an EMBL/GenBank/DDBJ whole genome shotgun (WGS) entry which is preliminary data.</text>
</comment>
<evidence type="ECO:0000256" key="1">
    <source>
        <dbReference type="SAM" id="Phobius"/>
    </source>
</evidence>
<evidence type="ECO:0000313" key="2">
    <source>
        <dbReference type="EMBL" id="MBB2975486.1"/>
    </source>
</evidence>
<accession>A0A7W4V286</accession>
<name>A0A7W4V286_9MICO</name>
<feature type="transmembrane region" description="Helical" evidence="1">
    <location>
        <begin position="194"/>
        <end position="213"/>
    </location>
</feature>
<keyword evidence="1" id="KW-1133">Transmembrane helix</keyword>